<reference evidence="1 2" key="1">
    <citation type="journal article" date="2024" name="Commun. Biol.">
        <title>Comparative genomic analysis of thermophilic fungi reveals convergent evolutionary adaptations and gene losses.</title>
        <authorList>
            <person name="Steindorff A.S."/>
            <person name="Aguilar-Pontes M.V."/>
            <person name="Robinson A.J."/>
            <person name="Andreopoulos B."/>
            <person name="LaButti K."/>
            <person name="Kuo A."/>
            <person name="Mondo S."/>
            <person name="Riley R."/>
            <person name="Otillar R."/>
            <person name="Haridas S."/>
            <person name="Lipzen A."/>
            <person name="Grimwood J."/>
            <person name="Schmutz J."/>
            <person name="Clum A."/>
            <person name="Reid I.D."/>
            <person name="Moisan M.C."/>
            <person name="Butler G."/>
            <person name="Nguyen T.T.M."/>
            <person name="Dewar K."/>
            <person name="Conant G."/>
            <person name="Drula E."/>
            <person name="Henrissat B."/>
            <person name="Hansel C."/>
            <person name="Singer S."/>
            <person name="Hutchinson M.I."/>
            <person name="de Vries R.P."/>
            <person name="Natvig D.O."/>
            <person name="Powell A.J."/>
            <person name="Tsang A."/>
            <person name="Grigoriev I.V."/>
        </authorList>
    </citation>
    <scope>NUCLEOTIDE SEQUENCE [LARGE SCALE GENOMIC DNA]</scope>
    <source>
        <strain evidence="1 2">CBS 494.80</strain>
    </source>
</reference>
<evidence type="ECO:0008006" key="3">
    <source>
        <dbReference type="Google" id="ProtNLM"/>
    </source>
</evidence>
<comment type="caution">
    <text evidence="1">The sequence shown here is derived from an EMBL/GenBank/DDBJ whole genome shotgun (WGS) entry which is preliminary data.</text>
</comment>
<name>A0ABR4BUH1_9HELO</name>
<gene>
    <name evidence="1" type="ORF">VTL71DRAFT_9718</name>
</gene>
<dbReference type="SUPFAM" id="SSF56112">
    <property type="entry name" value="Protein kinase-like (PK-like)"/>
    <property type="match status" value="1"/>
</dbReference>
<protein>
    <recommendedName>
        <fullName evidence="3">Protein kinase domain-containing protein</fullName>
    </recommendedName>
</protein>
<proteinExistence type="predicted"/>
<keyword evidence="2" id="KW-1185">Reference proteome</keyword>
<organism evidence="1 2">
    <name type="scientific">Oculimacula yallundae</name>
    <dbReference type="NCBI Taxonomy" id="86028"/>
    <lineage>
        <taxon>Eukaryota</taxon>
        <taxon>Fungi</taxon>
        <taxon>Dikarya</taxon>
        <taxon>Ascomycota</taxon>
        <taxon>Pezizomycotina</taxon>
        <taxon>Leotiomycetes</taxon>
        <taxon>Helotiales</taxon>
        <taxon>Ploettnerulaceae</taxon>
        <taxon>Oculimacula</taxon>
    </lineage>
</organism>
<sequence length="378" mass="43211">MNTNKPVDLPIFGQQLGVNWQATKLLGTGNNGIVTLWSYRGAPLNAPPVTQVAIKQYLAPIRPDFDAFAEYKYLDLLGKSQSKHILRQYRPAASYKLPNQIQNQDVLQIGLFLQYCPGGELTELMDFEKFKKGRESKRLILEEDCWDLFYCLSLAVSVMDRGTEDPKSPPVLHGLWDVGLVHYEKTPKVQACSPPKRRLQQHLPNRLIMHAILNRYIHLPARQPKALWQPPYSDMRYANKYAHGTDLFGGECSEVYSKTLRELVMHCLMHEPNHRVGVQELQARVSKGRREVREVGRRLDLLDELEGREKFRDVNFVGGEWYPEPLAERTSNAAWLVVTSLLTANKRGRSGLSTGNCVDTLVWIKRAARKVNVRIPAR</sequence>
<accession>A0ABR4BUH1</accession>
<evidence type="ECO:0000313" key="2">
    <source>
        <dbReference type="Proteomes" id="UP001595075"/>
    </source>
</evidence>
<evidence type="ECO:0000313" key="1">
    <source>
        <dbReference type="EMBL" id="KAL2060323.1"/>
    </source>
</evidence>
<dbReference type="Proteomes" id="UP001595075">
    <property type="component" value="Unassembled WGS sequence"/>
</dbReference>
<dbReference type="InterPro" id="IPR011009">
    <property type="entry name" value="Kinase-like_dom_sf"/>
</dbReference>
<dbReference type="EMBL" id="JAZHXI010000023">
    <property type="protein sequence ID" value="KAL2060323.1"/>
    <property type="molecule type" value="Genomic_DNA"/>
</dbReference>